<evidence type="ECO:0000313" key="2">
    <source>
        <dbReference type="EnsemblProtists" id="EOD29931"/>
    </source>
</evidence>
<accession>A0A0D3K2E6</accession>
<dbReference type="HOGENOM" id="CLU_1520619_0_0_1"/>
<name>A0A0D3K2E6_EMIH1</name>
<keyword evidence="3" id="KW-1185">Reference proteome</keyword>
<reference evidence="3" key="1">
    <citation type="journal article" date="2013" name="Nature">
        <title>Pan genome of the phytoplankton Emiliania underpins its global distribution.</title>
        <authorList>
            <person name="Read B.A."/>
            <person name="Kegel J."/>
            <person name="Klute M.J."/>
            <person name="Kuo A."/>
            <person name="Lefebvre S.C."/>
            <person name="Maumus F."/>
            <person name="Mayer C."/>
            <person name="Miller J."/>
            <person name="Monier A."/>
            <person name="Salamov A."/>
            <person name="Young J."/>
            <person name="Aguilar M."/>
            <person name="Claverie J.M."/>
            <person name="Frickenhaus S."/>
            <person name="Gonzalez K."/>
            <person name="Herman E.K."/>
            <person name="Lin Y.C."/>
            <person name="Napier J."/>
            <person name="Ogata H."/>
            <person name="Sarno A.F."/>
            <person name="Shmutz J."/>
            <person name="Schroeder D."/>
            <person name="de Vargas C."/>
            <person name="Verret F."/>
            <person name="von Dassow P."/>
            <person name="Valentin K."/>
            <person name="Van de Peer Y."/>
            <person name="Wheeler G."/>
            <person name="Dacks J.B."/>
            <person name="Delwiche C.F."/>
            <person name="Dyhrman S.T."/>
            <person name="Glockner G."/>
            <person name="John U."/>
            <person name="Richards T."/>
            <person name="Worden A.Z."/>
            <person name="Zhang X."/>
            <person name="Grigoriev I.V."/>
            <person name="Allen A.E."/>
            <person name="Bidle K."/>
            <person name="Borodovsky M."/>
            <person name="Bowler C."/>
            <person name="Brownlee C."/>
            <person name="Cock J.M."/>
            <person name="Elias M."/>
            <person name="Gladyshev V.N."/>
            <person name="Groth M."/>
            <person name="Guda C."/>
            <person name="Hadaegh A."/>
            <person name="Iglesias-Rodriguez M.D."/>
            <person name="Jenkins J."/>
            <person name="Jones B.M."/>
            <person name="Lawson T."/>
            <person name="Leese F."/>
            <person name="Lindquist E."/>
            <person name="Lobanov A."/>
            <person name="Lomsadze A."/>
            <person name="Malik S.B."/>
            <person name="Marsh M.E."/>
            <person name="Mackinder L."/>
            <person name="Mock T."/>
            <person name="Mueller-Roeber B."/>
            <person name="Pagarete A."/>
            <person name="Parker M."/>
            <person name="Probert I."/>
            <person name="Quesneville H."/>
            <person name="Raines C."/>
            <person name="Rensing S.A."/>
            <person name="Riano-Pachon D.M."/>
            <person name="Richier S."/>
            <person name="Rokitta S."/>
            <person name="Shiraiwa Y."/>
            <person name="Soanes D.M."/>
            <person name="van der Giezen M."/>
            <person name="Wahlund T.M."/>
            <person name="Williams B."/>
            <person name="Wilson W."/>
            <person name="Wolfe G."/>
            <person name="Wurch L.L."/>
        </authorList>
    </citation>
    <scope>NUCLEOTIDE SEQUENCE</scope>
</reference>
<dbReference type="GeneID" id="17275204"/>
<proteinExistence type="predicted"/>
<evidence type="ECO:0000256" key="1">
    <source>
        <dbReference type="SAM" id="MobiDB-lite"/>
    </source>
</evidence>
<protein>
    <submittedName>
        <fullName evidence="2">Uncharacterized protein</fullName>
    </submittedName>
</protein>
<sequence>MSTEGCPAQGVGAQAAPVPSGQLHAAGAAQRGARHPAHGLDSPEGAALPEGSPEERAFRAQLDLAVRRPDDLEATPSDADFARLVALGRAFGGASLCGLLPSPLQRRWRRRFGCGECGGSRRVRCPTCNGRGGYEAMGGVPVACKSCRSTGRVVCRACFVGDGFDIDAIRRDMGVPD</sequence>
<dbReference type="EnsemblProtists" id="EOD29931">
    <property type="protein sequence ID" value="EOD29931"/>
    <property type="gene ID" value="EMIHUDRAFT_456668"/>
</dbReference>
<dbReference type="AlphaFoldDB" id="A0A0D3K2E6"/>
<reference evidence="2" key="2">
    <citation type="submission" date="2024-10" db="UniProtKB">
        <authorList>
            <consortium name="EnsemblProtists"/>
        </authorList>
    </citation>
    <scope>IDENTIFICATION</scope>
</reference>
<dbReference type="Proteomes" id="UP000013827">
    <property type="component" value="Unassembled WGS sequence"/>
</dbReference>
<feature type="region of interest" description="Disordered" evidence="1">
    <location>
        <begin position="1"/>
        <end position="54"/>
    </location>
</feature>
<dbReference type="PaxDb" id="2903-EOD29931"/>
<dbReference type="KEGG" id="ehx:EMIHUDRAFT_456668"/>
<organism evidence="2 3">
    <name type="scientific">Emiliania huxleyi (strain CCMP1516)</name>
    <dbReference type="NCBI Taxonomy" id="280463"/>
    <lineage>
        <taxon>Eukaryota</taxon>
        <taxon>Haptista</taxon>
        <taxon>Haptophyta</taxon>
        <taxon>Prymnesiophyceae</taxon>
        <taxon>Isochrysidales</taxon>
        <taxon>Noelaerhabdaceae</taxon>
        <taxon>Emiliania</taxon>
    </lineage>
</organism>
<evidence type="ECO:0000313" key="3">
    <source>
        <dbReference type="Proteomes" id="UP000013827"/>
    </source>
</evidence>
<dbReference type="RefSeq" id="XP_005782360.1">
    <property type="nucleotide sequence ID" value="XM_005782303.1"/>
</dbReference>